<keyword evidence="1" id="KW-0813">Transport</keyword>
<feature type="domain" description="ABC transporter" evidence="6">
    <location>
        <begin position="2"/>
        <end position="239"/>
    </location>
</feature>
<evidence type="ECO:0000256" key="4">
    <source>
        <dbReference type="ARBA" id="ARBA00022967"/>
    </source>
</evidence>
<dbReference type="InterPro" id="IPR027417">
    <property type="entry name" value="P-loop_NTPase"/>
</dbReference>
<dbReference type="RefSeq" id="WP_115171543.1">
    <property type="nucleotide sequence ID" value="NZ_UGYW01000002.1"/>
</dbReference>
<keyword evidence="4" id="KW-1278">Translocase</keyword>
<evidence type="ECO:0000256" key="3">
    <source>
        <dbReference type="ARBA" id="ARBA00022840"/>
    </source>
</evidence>
<dbReference type="PROSITE" id="PS50893">
    <property type="entry name" value="ABC_TRANSPORTER_2"/>
    <property type="match status" value="1"/>
</dbReference>
<evidence type="ECO:0000313" key="8">
    <source>
        <dbReference type="Proteomes" id="UP000254893"/>
    </source>
</evidence>
<dbReference type="GO" id="GO:0005524">
    <property type="term" value="F:ATP binding"/>
    <property type="evidence" value="ECO:0007669"/>
    <property type="project" value="UniProtKB-KW"/>
</dbReference>
<dbReference type="EC" id="3.6.3.-" evidence="7"/>
<evidence type="ECO:0000313" key="7">
    <source>
        <dbReference type="EMBL" id="SUJ28236.1"/>
    </source>
</evidence>
<dbReference type="InterPro" id="IPR003593">
    <property type="entry name" value="AAA+_ATPase"/>
</dbReference>
<reference evidence="7 8" key="1">
    <citation type="submission" date="2018-06" db="EMBL/GenBank/DDBJ databases">
        <authorList>
            <consortium name="Pathogen Informatics"/>
            <person name="Doyle S."/>
        </authorList>
    </citation>
    <scope>NUCLEOTIDE SEQUENCE [LARGE SCALE GENOMIC DNA]</scope>
    <source>
        <strain evidence="7 8">NCTC11388</strain>
    </source>
</reference>
<dbReference type="NCBIfam" id="NF010068">
    <property type="entry name" value="PRK13548.1"/>
    <property type="match status" value="1"/>
</dbReference>
<dbReference type="Gene3D" id="3.40.50.300">
    <property type="entry name" value="P-loop containing nucleotide triphosphate hydrolases"/>
    <property type="match status" value="1"/>
</dbReference>
<evidence type="ECO:0000256" key="5">
    <source>
        <dbReference type="ARBA" id="ARBA00037066"/>
    </source>
</evidence>
<dbReference type="InterPro" id="IPR053733">
    <property type="entry name" value="Heme_Transport_Util_sf"/>
</dbReference>
<evidence type="ECO:0000256" key="2">
    <source>
        <dbReference type="ARBA" id="ARBA00022741"/>
    </source>
</evidence>
<dbReference type="Proteomes" id="UP000254893">
    <property type="component" value="Unassembled WGS sequence"/>
</dbReference>
<dbReference type="GO" id="GO:0016887">
    <property type="term" value="F:ATP hydrolysis activity"/>
    <property type="evidence" value="ECO:0007669"/>
    <property type="project" value="InterPro"/>
</dbReference>
<keyword evidence="3 7" id="KW-0067">ATP-binding</keyword>
<dbReference type="PANTHER" id="PTHR42794:SF1">
    <property type="entry name" value="HEMIN IMPORT ATP-BINDING PROTEIN HMUV"/>
    <property type="match status" value="1"/>
</dbReference>
<proteinExistence type="predicted"/>
<dbReference type="EMBL" id="UGYW01000002">
    <property type="protein sequence ID" value="SUJ28236.1"/>
    <property type="molecule type" value="Genomic_DNA"/>
</dbReference>
<dbReference type="InterPro" id="IPR007845">
    <property type="entry name" value="HemS/ChuX_dom"/>
</dbReference>
<keyword evidence="2" id="KW-0547">Nucleotide-binding</keyword>
<evidence type="ECO:0000256" key="1">
    <source>
        <dbReference type="ARBA" id="ARBA00022448"/>
    </source>
</evidence>
<dbReference type="CDD" id="cd03214">
    <property type="entry name" value="ABC_Iron-Siderophores_B12_Hemin"/>
    <property type="match status" value="1"/>
</dbReference>
<accession>A0A380CSL2</accession>
<dbReference type="FunFam" id="3.40.50.300:FF:000134">
    <property type="entry name" value="Iron-enterobactin ABC transporter ATP-binding protein"/>
    <property type="match status" value="1"/>
</dbReference>
<dbReference type="SMART" id="SM00382">
    <property type="entry name" value="AAA"/>
    <property type="match status" value="1"/>
</dbReference>
<organism evidence="7 8">
    <name type="scientific">Sphingobacterium spiritivorum</name>
    <name type="common">Flavobacterium spiritivorum</name>
    <dbReference type="NCBI Taxonomy" id="258"/>
    <lineage>
        <taxon>Bacteria</taxon>
        <taxon>Pseudomonadati</taxon>
        <taxon>Bacteroidota</taxon>
        <taxon>Sphingobacteriia</taxon>
        <taxon>Sphingobacteriales</taxon>
        <taxon>Sphingobacteriaceae</taxon>
        <taxon>Sphingobacterium</taxon>
    </lineage>
</organism>
<dbReference type="PROSITE" id="PS00211">
    <property type="entry name" value="ABC_TRANSPORTER_1"/>
    <property type="match status" value="1"/>
</dbReference>
<sequence length="571" mass="64269">MLRVEKLTYEIKGRKLLKDVSFQLREGEVLALLGANGAGKSTLMRLLSGDLEATEGSIHLYGKPLSSYHVTELAKRRAMLSQQNAMSMAFKVKDIVIMGRYPHFKSSPAAHDLDIVNEVMKICGVELFADRSYLSLSGGEQQRVQLARVLAQLWDNPDSLLLLDEPVSALDLRYQQQVLAIAKALSRKGFMVVVVLHDVNLASIYADRIIMLKNGRKWFDGTAIEVLDKQSLYTVFSVEADVNIHPKTLKPLIRMEEIEMDAAHFNSKLPARKTEEDLRERYLQLHDLHPNASLSVLAKQLEISEIDLLFIAYPNQVAVLNKDYAGLLKGLVGLGIINSSVGIGIVQMDIRCILEEPELEEGYFIFRDNTSEIQIELAKCKTVLAVAHQWEKSLRFYDESGHLVFMVTLGDGSDFQHAFMHLLGSYKAAEQKLTAAEKSCERLLNKQETVSYDRITKKDFAFFKRILARSAAEQLPVSFFIRNNGCRQQYSGCIQNLVDQGGRYMILDKKLVLTIDNIQSSHIWLSKVADDAELISIDVCDSHQHILISVQVDKSVIPADNSPEWSSILNT</sequence>
<dbReference type="AlphaFoldDB" id="A0A380CSL2"/>
<protein>
    <submittedName>
        <fullName evidence="7">Hemin import ATP-binding protein HmuV</fullName>
        <ecNumber evidence="7">3.6.3.-</ecNumber>
    </submittedName>
</protein>
<dbReference type="GO" id="GO:0006826">
    <property type="term" value="P:iron ion transport"/>
    <property type="evidence" value="ECO:0007669"/>
    <property type="project" value="InterPro"/>
</dbReference>
<dbReference type="InterPro" id="IPR003439">
    <property type="entry name" value="ABC_transporter-like_ATP-bd"/>
</dbReference>
<dbReference type="Pfam" id="PF00005">
    <property type="entry name" value="ABC_tran"/>
    <property type="match status" value="1"/>
</dbReference>
<dbReference type="SUPFAM" id="SSF144064">
    <property type="entry name" value="Heme iron utilization protein-like"/>
    <property type="match status" value="1"/>
</dbReference>
<dbReference type="SUPFAM" id="SSF52540">
    <property type="entry name" value="P-loop containing nucleoside triphosphate hydrolases"/>
    <property type="match status" value="1"/>
</dbReference>
<dbReference type="Pfam" id="PF05171">
    <property type="entry name" value="HemS"/>
    <property type="match status" value="1"/>
</dbReference>
<dbReference type="Gene3D" id="3.40.1570.10">
    <property type="entry name" value="HemS/ChuS/ChuX like domains"/>
    <property type="match status" value="1"/>
</dbReference>
<keyword evidence="7" id="KW-0378">Hydrolase</keyword>
<dbReference type="PANTHER" id="PTHR42794">
    <property type="entry name" value="HEMIN IMPORT ATP-BINDING PROTEIN HMUV"/>
    <property type="match status" value="1"/>
</dbReference>
<dbReference type="InterPro" id="IPR017871">
    <property type="entry name" value="ABC_transporter-like_CS"/>
</dbReference>
<evidence type="ECO:0000259" key="6">
    <source>
        <dbReference type="PROSITE" id="PS50893"/>
    </source>
</evidence>
<gene>
    <name evidence="7" type="primary">hmuV_2</name>
    <name evidence="7" type="ORF">NCTC11388_04249</name>
</gene>
<name>A0A380CSL2_SPHSI</name>
<comment type="function">
    <text evidence="5">Part of the ABC transporter complex HmuTUV involved in hemin import. Responsible for energy coupling to the transport system.</text>
</comment>